<accession>D3BJ51</accession>
<dbReference type="PANTHER" id="PTHR35332:SF2">
    <property type="entry name" value="REGULATION OF ENOLASE PROTEIN 1"/>
    <property type="match status" value="1"/>
</dbReference>
<sequence>MNIDGYQFKWINNEPVKWSVENPNIITVITENNTDFWKDTWYGFNRFTGHVFGCNVSEIIKQQQQQQRQQQQQQQECKSESLEVDDISFTFQLKVNAEFSYLYDQAGVIVIADESHWIKAGIEYNDDHPCMGSVLTLGKSDWATAIYQGNAKEYHMRITMINKCLRVQYSSDGGKTWPLLRLSPFEVDSTNIRVGLYCCTPERQGLQVIFSNLQLSIPAFIQEFT</sequence>
<dbReference type="GeneID" id="31364055"/>
<dbReference type="SUPFAM" id="SSF49899">
    <property type="entry name" value="Concanavalin A-like lectins/glucanases"/>
    <property type="match status" value="1"/>
</dbReference>
<dbReference type="AlphaFoldDB" id="D3BJ51"/>
<dbReference type="OMA" id="NWINTPE"/>
<dbReference type="EMBL" id="ADBJ01000038">
    <property type="protein sequence ID" value="EFA77931.1"/>
    <property type="molecule type" value="Genomic_DNA"/>
</dbReference>
<keyword evidence="2" id="KW-1185">Reference proteome</keyword>
<dbReference type="InParanoid" id="D3BJ51"/>
<dbReference type="PANTHER" id="PTHR35332">
    <property type="entry name" value="REGULATION OF ENOLASE PROTEIN 1"/>
    <property type="match status" value="1"/>
</dbReference>
<evidence type="ECO:0000313" key="2">
    <source>
        <dbReference type="Proteomes" id="UP000001396"/>
    </source>
</evidence>
<dbReference type="PIRSF" id="PIRSF022704">
    <property type="entry name" value="UCP022704"/>
    <property type="match status" value="1"/>
</dbReference>
<dbReference type="Pfam" id="PF07081">
    <property type="entry name" value="DUF1349"/>
    <property type="match status" value="2"/>
</dbReference>
<comment type="caution">
    <text evidence="1">The sequence shown here is derived from an EMBL/GenBank/DDBJ whole genome shotgun (WGS) entry which is preliminary data.</text>
</comment>
<protein>
    <submittedName>
        <fullName evidence="1">Uncharacterized protein</fullName>
    </submittedName>
</protein>
<organism evidence="1 2">
    <name type="scientific">Heterostelium pallidum (strain ATCC 26659 / Pp 5 / PN500)</name>
    <name type="common">Cellular slime mold</name>
    <name type="synonym">Polysphondylium pallidum</name>
    <dbReference type="NCBI Taxonomy" id="670386"/>
    <lineage>
        <taxon>Eukaryota</taxon>
        <taxon>Amoebozoa</taxon>
        <taxon>Evosea</taxon>
        <taxon>Eumycetozoa</taxon>
        <taxon>Dictyostelia</taxon>
        <taxon>Acytosteliales</taxon>
        <taxon>Acytosteliaceae</taxon>
        <taxon>Heterostelium</taxon>
    </lineage>
</organism>
<evidence type="ECO:0000313" key="1">
    <source>
        <dbReference type="EMBL" id="EFA77931.1"/>
    </source>
</evidence>
<dbReference type="InterPro" id="IPR013320">
    <property type="entry name" value="ConA-like_dom_sf"/>
</dbReference>
<gene>
    <name evidence="1" type="ORF">PPL_08576</name>
</gene>
<dbReference type="RefSeq" id="XP_020430059.1">
    <property type="nucleotide sequence ID" value="XM_020579384.1"/>
</dbReference>
<dbReference type="InterPro" id="IPR015987">
    <property type="entry name" value="UCP022704"/>
</dbReference>
<proteinExistence type="predicted"/>
<dbReference type="InterPro" id="IPR009784">
    <property type="entry name" value="DUF1349"/>
</dbReference>
<dbReference type="Gene3D" id="2.60.120.200">
    <property type="match status" value="1"/>
</dbReference>
<name>D3BJ51_HETP5</name>
<reference evidence="1 2" key="1">
    <citation type="journal article" date="2011" name="Genome Res.">
        <title>Phylogeny-wide analysis of social amoeba genomes highlights ancient origins for complex intercellular communication.</title>
        <authorList>
            <person name="Heidel A.J."/>
            <person name="Lawal H.M."/>
            <person name="Felder M."/>
            <person name="Schilde C."/>
            <person name="Helps N.R."/>
            <person name="Tunggal B."/>
            <person name="Rivero F."/>
            <person name="John U."/>
            <person name="Schleicher M."/>
            <person name="Eichinger L."/>
            <person name="Platzer M."/>
            <person name="Noegel A.A."/>
            <person name="Schaap P."/>
            <person name="Gloeckner G."/>
        </authorList>
    </citation>
    <scope>NUCLEOTIDE SEQUENCE [LARGE SCALE GENOMIC DNA]</scope>
    <source>
        <strain evidence="2">ATCC 26659 / Pp 5 / PN500</strain>
    </source>
</reference>
<dbReference type="Proteomes" id="UP000001396">
    <property type="component" value="Unassembled WGS sequence"/>
</dbReference>